<keyword evidence="3" id="KW-1185">Reference proteome</keyword>
<keyword evidence="1" id="KW-0472">Membrane</keyword>
<comment type="caution">
    <text evidence="2">The sequence shown here is derived from an EMBL/GenBank/DDBJ whole genome shotgun (WGS) entry which is preliminary data.</text>
</comment>
<keyword evidence="1" id="KW-0812">Transmembrane</keyword>
<reference evidence="2 3" key="1">
    <citation type="submission" date="2017-07" db="EMBL/GenBank/DDBJ databases">
        <title>Acidovorax KNDSW TSA 6 genome sequence and assembly.</title>
        <authorList>
            <person name="Mayilraj S."/>
        </authorList>
    </citation>
    <scope>NUCLEOTIDE SEQUENCE [LARGE SCALE GENOMIC DNA]</scope>
    <source>
        <strain evidence="2 3">KNDSW-TSA6</strain>
    </source>
</reference>
<evidence type="ECO:0000313" key="2">
    <source>
        <dbReference type="EMBL" id="OYD51248.1"/>
    </source>
</evidence>
<evidence type="ECO:0000256" key="1">
    <source>
        <dbReference type="SAM" id="Phobius"/>
    </source>
</evidence>
<dbReference type="AlphaFoldDB" id="A0A235EQB3"/>
<feature type="transmembrane region" description="Helical" evidence="1">
    <location>
        <begin position="25"/>
        <end position="42"/>
    </location>
</feature>
<dbReference type="EMBL" id="NOIG01000004">
    <property type="protein sequence ID" value="OYD51248.1"/>
    <property type="molecule type" value="Genomic_DNA"/>
</dbReference>
<name>A0A235EQB3_9BURK</name>
<sequence length="63" mass="6998">MGCLLFVLGISAVAPLVAPGPQRWLLWGAVVPVLVFVIYRDAKRDRTTKTHPRWLAGKPENES</sequence>
<protein>
    <submittedName>
        <fullName evidence="2">Uncharacterized protein</fullName>
    </submittedName>
</protein>
<evidence type="ECO:0000313" key="3">
    <source>
        <dbReference type="Proteomes" id="UP000215441"/>
    </source>
</evidence>
<proteinExistence type="predicted"/>
<gene>
    <name evidence="2" type="ORF">CBY09_05320</name>
</gene>
<accession>A0A235EQB3</accession>
<dbReference type="Proteomes" id="UP000215441">
    <property type="component" value="Unassembled WGS sequence"/>
</dbReference>
<organism evidence="2 3">
    <name type="scientific">Acidovorax kalamii</name>
    <dbReference type="NCBI Taxonomy" id="2004485"/>
    <lineage>
        <taxon>Bacteria</taxon>
        <taxon>Pseudomonadati</taxon>
        <taxon>Pseudomonadota</taxon>
        <taxon>Betaproteobacteria</taxon>
        <taxon>Burkholderiales</taxon>
        <taxon>Comamonadaceae</taxon>
        <taxon>Acidovorax</taxon>
    </lineage>
</organism>
<keyword evidence="1" id="KW-1133">Transmembrane helix</keyword>